<evidence type="ECO:0000313" key="3">
    <source>
        <dbReference type="Proteomes" id="UP000319865"/>
    </source>
</evidence>
<accession>A0A543PHZ0</accession>
<protein>
    <submittedName>
        <fullName evidence="2">Uncharacterized protein DUF1490</fullName>
    </submittedName>
</protein>
<dbReference type="Pfam" id="PF07371">
    <property type="entry name" value="DUF1490"/>
    <property type="match status" value="1"/>
</dbReference>
<feature type="region of interest" description="Disordered" evidence="1">
    <location>
        <begin position="85"/>
        <end position="105"/>
    </location>
</feature>
<keyword evidence="3" id="KW-1185">Reference proteome</keyword>
<organism evidence="2 3">
    <name type="scientific">Blastococcus colisei</name>
    <dbReference type="NCBI Taxonomy" id="1564162"/>
    <lineage>
        <taxon>Bacteria</taxon>
        <taxon>Bacillati</taxon>
        <taxon>Actinomycetota</taxon>
        <taxon>Actinomycetes</taxon>
        <taxon>Geodermatophilales</taxon>
        <taxon>Geodermatophilaceae</taxon>
        <taxon>Blastococcus</taxon>
    </lineage>
</organism>
<proteinExistence type="predicted"/>
<reference evidence="2 3" key="1">
    <citation type="submission" date="2019-06" db="EMBL/GenBank/DDBJ databases">
        <title>Sequencing the genomes of 1000 actinobacteria strains.</title>
        <authorList>
            <person name="Klenk H.-P."/>
        </authorList>
    </citation>
    <scope>NUCLEOTIDE SEQUENCE [LARGE SCALE GENOMIC DNA]</scope>
    <source>
        <strain evidence="2 3">DSM 46837</strain>
    </source>
</reference>
<dbReference type="InterPro" id="IPR009963">
    <property type="entry name" value="DUF1490"/>
</dbReference>
<evidence type="ECO:0000313" key="2">
    <source>
        <dbReference type="EMBL" id="TQN43706.1"/>
    </source>
</evidence>
<gene>
    <name evidence="2" type="ORF">FHU33_3168</name>
</gene>
<name>A0A543PHZ0_9ACTN</name>
<sequence length="105" mass="11102">MSEHETADRRPRATRVLRKAAGTLATGVTGVLAVRLIEGVEPGTLPRKVAVRVTRWGIVGARRAEAAVERARLAAGDIRAAAYAQLGEQAPPPSTRSAEPHGHAH</sequence>
<dbReference type="EMBL" id="VFQE01000001">
    <property type="protein sequence ID" value="TQN43706.1"/>
    <property type="molecule type" value="Genomic_DNA"/>
</dbReference>
<comment type="caution">
    <text evidence="2">The sequence shown here is derived from an EMBL/GenBank/DDBJ whole genome shotgun (WGS) entry which is preliminary data.</text>
</comment>
<evidence type="ECO:0000256" key="1">
    <source>
        <dbReference type="SAM" id="MobiDB-lite"/>
    </source>
</evidence>
<dbReference type="AlphaFoldDB" id="A0A543PHZ0"/>
<dbReference type="RefSeq" id="WP_281281646.1">
    <property type="nucleotide sequence ID" value="NZ_VFQE01000001.1"/>
</dbReference>
<dbReference type="Proteomes" id="UP000319865">
    <property type="component" value="Unassembled WGS sequence"/>
</dbReference>